<dbReference type="AlphaFoldDB" id="A0A6B8M2M6"/>
<dbReference type="Pfam" id="PF03824">
    <property type="entry name" value="NicO"/>
    <property type="match status" value="1"/>
</dbReference>
<keyword evidence="7 13" id="KW-0812">Transmembrane</keyword>
<dbReference type="RefSeq" id="WP_026016434.1">
    <property type="nucleotide sequence ID" value="NZ_CP044331.1"/>
</dbReference>
<feature type="transmembrane region" description="Helical" evidence="13">
    <location>
        <begin position="73"/>
        <end position="93"/>
    </location>
</feature>
<dbReference type="KEGG" id="mpar:F7D14_03030"/>
<proteinExistence type="inferred from homology"/>
<evidence type="ECO:0000256" key="11">
    <source>
        <dbReference type="ARBA" id="ARBA00023136"/>
    </source>
</evidence>
<gene>
    <name evidence="15" type="ORF">F7D14_03030</name>
</gene>
<evidence type="ECO:0000256" key="13">
    <source>
        <dbReference type="RuleBase" id="RU362101"/>
    </source>
</evidence>
<dbReference type="GO" id="GO:0046583">
    <property type="term" value="F:monoatomic cation efflux transmembrane transporter activity"/>
    <property type="evidence" value="ECO:0007669"/>
    <property type="project" value="TreeGrafter"/>
</dbReference>
<dbReference type="GO" id="GO:0010045">
    <property type="term" value="P:response to nickel cation"/>
    <property type="evidence" value="ECO:0007669"/>
    <property type="project" value="TreeGrafter"/>
</dbReference>
<dbReference type="GO" id="GO:0006824">
    <property type="term" value="P:cobalt ion transport"/>
    <property type="evidence" value="ECO:0007669"/>
    <property type="project" value="UniProtKB-KW"/>
</dbReference>
<evidence type="ECO:0000256" key="1">
    <source>
        <dbReference type="ARBA" id="ARBA00002510"/>
    </source>
</evidence>
<keyword evidence="16" id="KW-1185">Reference proteome</keyword>
<reference evidence="15 16" key="1">
    <citation type="submission" date="2019-09" db="EMBL/GenBank/DDBJ databases">
        <title>Isolation and complete genome sequencing of Methylocystis species.</title>
        <authorList>
            <person name="Rumah B.L."/>
            <person name="Stead C.E."/>
            <person name="Stevens B.C."/>
            <person name="Minton N.P."/>
            <person name="Grosse-Honebrink A."/>
            <person name="Zhang Y."/>
        </authorList>
    </citation>
    <scope>NUCLEOTIDE SEQUENCE [LARGE SCALE GENOMIC DNA]</scope>
    <source>
        <strain evidence="15 16">BRCS2</strain>
    </source>
</reference>
<dbReference type="InterPro" id="IPR011541">
    <property type="entry name" value="Ni/Co_transpt_high_affinity"/>
</dbReference>
<feature type="transmembrane region" description="Helical" evidence="13">
    <location>
        <begin position="151"/>
        <end position="170"/>
    </location>
</feature>
<feature type="transmembrane region" description="Helical" evidence="13">
    <location>
        <begin position="262"/>
        <end position="291"/>
    </location>
</feature>
<evidence type="ECO:0000256" key="6">
    <source>
        <dbReference type="ARBA" id="ARBA00022596"/>
    </source>
</evidence>
<feature type="transmembrane region" description="Helical" evidence="13">
    <location>
        <begin position="312"/>
        <end position="334"/>
    </location>
</feature>
<evidence type="ECO:0000313" key="15">
    <source>
        <dbReference type="EMBL" id="QGM96556.1"/>
    </source>
</evidence>
<evidence type="ECO:0000256" key="5">
    <source>
        <dbReference type="ARBA" id="ARBA00022475"/>
    </source>
</evidence>
<dbReference type="InterPro" id="IPR051224">
    <property type="entry name" value="NiCoT_RcnA"/>
</dbReference>
<keyword evidence="10" id="KW-0921">Nickel transport</keyword>
<accession>A0A6B8M2M6</accession>
<keyword evidence="5" id="KW-1003">Cell membrane</keyword>
<feature type="signal peptide" evidence="14">
    <location>
        <begin position="1"/>
        <end position="26"/>
    </location>
</feature>
<name>A0A6B8M2M6_9HYPH</name>
<keyword evidence="3" id="KW-0171">Cobalt transport</keyword>
<keyword evidence="12" id="KW-0170">Cobalt</keyword>
<keyword evidence="8 13" id="KW-1133">Transmembrane helix</keyword>
<protein>
    <recommendedName>
        <fullName evidence="13">Nickel/cobalt efflux system</fullName>
    </recommendedName>
</protein>
<keyword evidence="14" id="KW-0732">Signal</keyword>
<evidence type="ECO:0000313" key="16">
    <source>
        <dbReference type="Proteomes" id="UP000422569"/>
    </source>
</evidence>
<organism evidence="15 16">
    <name type="scientific">Methylocystis parvus</name>
    <dbReference type="NCBI Taxonomy" id="134"/>
    <lineage>
        <taxon>Bacteria</taxon>
        <taxon>Pseudomonadati</taxon>
        <taxon>Pseudomonadota</taxon>
        <taxon>Alphaproteobacteria</taxon>
        <taxon>Hyphomicrobiales</taxon>
        <taxon>Methylocystaceae</taxon>
        <taxon>Methylocystis</taxon>
    </lineage>
</organism>
<evidence type="ECO:0000256" key="10">
    <source>
        <dbReference type="ARBA" id="ARBA00023112"/>
    </source>
</evidence>
<evidence type="ECO:0000256" key="2">
    <source>
        <dbReference type="ARBA" id="ARBA00004651"/>
    </source>
</evidence>
<dbReference type="PANTHER" id="PTHR40659:SF1">
    <property type="entry name" value="NICKEL_COBALT EFFLUX SYSTEM RCNA"/>
    <property type="match status" value="1"/>
</dbReference>
<evidence type="ECO:0000256" key="12">
    <source>
        <dbReference type="ARBA" id="ARBA00023285"/>
    </source>
</evidence>
<comment type="similarity">
    <text evidence="13">Belongs to the NiCoT transporter (TC 2.A.52) family.</text>
</comment>
<keyword evidence="6" id="KW-0533">Nickel</keyword>
<comment type="subcellular location">
    <subcellularLocation>
        <location evidence="2 13">Cell membrane</location>
        <topology evidence="2 13">Multi-pass membrane protein</topology>
    </subcellularLocation>
</comment>
<dbReference type="GO" id="GO:0005886">
    <property type="term" value="C:plasma membrane"/>
    <property type="evidence" value="ECO:0007669"/>
    <property type="project" value="UniProtKB-SubCell"/>
</dbReference>
<evidence type="ECO:0000256" key="3">
    <source>
        <dbReference type="ARBA" id="ARBA00022426"/>
    </source>
</evidence>
<evidence type="ECO:0000256" key="8">
    <source>
        <dbReference type="ARBA" id="ARBA00022989"/>
    </source>
</evidence>
<sequence length="339" mass="33998">MKLRTSGLCAVFAATLAILAAEPAFAQRHPFAVGGQEAASAAQGFAGLVFSWQNKFHAELQAAARALKTDPSAFLALAGASFAYGVFHAAGPGHGKAVLTSYMVANEVQLRRGLLLAALAALLQGVVAIALVAIAAIAFNATAGQMSNAAQAIEVASYLAIAALGARLAFVKGHGLLAALNDAPMGARIAGATGESRFVCEGIDDPAHMHSPTCGHAHALDPATLSGPSFRWGDALATVVAAGLRPCSGAILVLVFTMSREMFAAGAGAVLAMSAGTAMTTGALAATAVYAKDLALRFSGGGTRRAALLARGAEFVAALLVLGFGLALLLGFGVSRNAA</sequence>
<feature type="transmembrane region" description="Helical" evidence="13">
    <location>
        <begin position="114"/>
        <end position="139"/>
    </location>
</feature>
<evidence type="ECO:0000256" key="9">
    <source>
        <dbReference type="ARBA" id="ARBA00023065"/>
    </source>
</evidence>
<dbReference type="EMBL" id="CP044331">
    <property type="protein sequence ID" value="QGM96556.1"/>
    <property type="molecule type" value="Genomic_DNA"/>
</dbReference>
<keyword evidence="9" id="KW-0406">Ion transport</keyword>
<dbReference type="PANTHER" id="PTHR40659">
    <property type="entry name" value="NICKEL/COBALT EFFLUX SYSTEM RCNA"/>
    <property type="match status" value="1"/>
</dbReference>
<keyword evidence="11 13" id="KW-0472">Membrane</keyword>
<evidence type="ECO:0000256" key="7">
    <source>
        <dbReference type="ARBA" id="ARBA00022692"/>
    </source>
</evidence>
<dbReference type="Proteomes" id="UP000422569">
    <property type="component" value="Chromosome"/>
</dbReference>
<comment type="function">
    <text evidence="1">Efflux system for nickel and cobalt.</text>
</comment>
<evidence type="ECO:0000256" key="14">
    <source>
        <dbReference type="SAM" id="SignalP"/>
    </source>
</evidence>
<feature type="transmembrane region" description="Helical" evidence="13">
    <location>
        <begin position="235"/>
        <end position="256"/>
    </location>
</feature>
<dbReference type="GO" id="GO:0015099">
    <property type="term" value="F:nickel cation transmembrane transporter activity"/>
    <property type="evidence" value="ECO:0007669"/>
    <property type="project" value="UniProtKB-UniRule"/>
</dbReference>
<keyword evidence="4 13" id="KW-0813">Transport</keyword>
<feature type="chain" id="PRO_5025629972" description="Nickel/cobalt efflux system" evidence="14">
    <location>
        <begin position="27"/>
        <end position="339"/>
    </location>
</feature>
<dbReference type="GO" id="GO:0032025">
    <property type="term" value="P:response to cobalt ion"/>
    <property type="evidence" value="ECO:0007669"/>
    <property type="project" value="TreeGrafter"/>
</dbReference>
<evidence type="ECO:0000256" key="4">
    <source>
        <dbReference type="ARBA" id="ARBA00022448"/>
    </source>
</evidence>